<reference evidence="4 5" key="2">
    <citation type="submission" date="2019-03" db="EMBL/GenBank/DDBJ databases">
        <title>Genomic Encyclopedia of Type Strains, Phase IV (KMG-IV): sequencing the most valuable type-strain genomes for metagenomic binning, comparative biology and taxonomic classification.</title>
        <authorList>
            <person name="Goeker M."/>
        </authorList>
    </citation>
    <scope>NUCLEOTIDE SEQUENCE [LARGE SCALE GENOMIC DNA]</scope>
    <source>
        <strain evidence="4 5">DSM 103426</strain>
    </source>
</reference>
<dbReference type="Gene3D" id="3.20.20.140">
    <property type="entry name" value="Metal-dependent hydrolases"/>
    <property type="match status" value="1"/>
</dbReference>
<keyword evidence="6" id="KW-1185">Reference proteome</keyword>
<dbReference type="InterPro" id="IPR032465">
    <property type="entry name" value="ACMSD"/>
</dbReference>
<keyword evidence="1" id="KW-0456">Lyase</keyword>
<dbReference type="InterPro" id="IPR006680">
    <property type="entry name" value="Amidohydro-rel"/>
</dbReference>
<gene>
    <name evidence="4" type="ORF">EDD74_101122</name>
    <name evidence="3" type="ORF">FAEUMB_06460</name>
</gene>
<dbReference type="GO" id="GO:0005737">
    <property type="term" value="C:cytoplasm"/>
    <property type="evidence" value="ECO:0007669"/>
    <property type="project" value="TreeGrafter"/>
</dbReference>
<evidence type="ECO:0000259" key="2">
    <source>
        <dbReference type="Pfam" id="PF04909"/>
    </source>
</evidence>
<dbReference type="GO" id="GO:0016831">
    <property type="term" value="F:carboxy-lyase activity"/>
    <property type="evidence" value="ECO:0007669"/>
    <property type="project" value="InterPro"/>
</dbReference>
<dbReference type="EMBL" id="SLZV01000001">
    <property type="protein sequence ID" value="TCS70273.1"/>
    <property type="molecule type" value="Genomic_DNA"/>
</dbReference>
<accession>A0A4R3JSU4</accession>
<evidence type="ECO:0000313" key="6">
    <source>
        <dbReference type="Proteomes" id="UP000702954"/>
    </source>
</evidence>
<organism evidence="4 5">
    <name type="scientific">Faecalimonas umbilicata</name>
    <dbReference type="NCBI Taxonomy" id="1912855"/>
    <lineage>
        <taxon>Bacteria</taxon>
        <taxon>Bacillati</taxon>
        <taxon>Bacillota</taxon>
        <taxon>Clostridia</taxon>
        <taxon>Lachnospirales</taxon>
        <taxon>Lachnospiraceae</taxon>
        <taxon>Faecalimonas</taxon>
    </lineage>
</organism>
<reference evidence="3 6" key="1">
    <citation type="journal article" date="2018" name="Int. J. Syst. Evol. Microbiol.">
        <title>Draft Genome Sequence of Faecalimonas umbilicata JCM 30896T, an Acetate-Producing Bacterium Isolated from Human Feces.</title>
        <authorList>
            <person name="Sakamoto M."/>
            <person name="Ikeyama N."/>
            <person name="Yuki M."/>
            <person name="Ohkuma M."/>
        </authorList>
    </citation>
    <scope>NUCLEOTIDE SEQUENCE [LARGE SCALE GENOMIC DNA]</scope>
    <source>
        <strain evidence="3 6">EGH7</strain>
    </source>
</reference>
<dbReference type="RefSeq" id="WP_009263646.1">
    <property type="nucleotide sequence ID" value="NZ_AP031411.1"/>
</dbReference>
<dbReference type="Proteomes" id="UP000294613">
    <property type="component" value="Unassembled WGS sequence"/>
</dbReference>
<dbReference type="PANTHER" id="PTHR21240:SF28">
    <property type="entry name" value="ISO-OROTATE DECARBOXYLASE (EUROFUNG)"/>
    <property type="match status" value="1"/>
</dbReference>
<dbReference type="SUPFAM" id="SSF51556">
    <property type="entry name" value="Metallo-dependent hydrolases"/>
    <property type="match status" value="1"/>
</dbReference>
<protein>
    <recommendedName>
        <fullName evidence="2">Amidohydrolase-related domain-containing protein</fullName>
    </recommendedName>
</protein>
<dbReference type="AlphaFoldDB" id="A0A4R3JSU4"/>
<comment type="caution">
    <text evidence="4">The sequence shown here is derived from an EMBL/GenBank/DDBJ whole genome shotgun (WGS) entry which is preliminary data.</text>
</comment>
<evidence type="ECO:0000313" key="4">
    <source>
        <dbReference type="EMBL" id="TCS70273.1"/>
    </source>
</evidence>
<feature type="domain" description="Amidohydrolase-related" evidence="2">
    <location>
        <begin position="58"/>
        <end position="287"/>
    </location>
</feature>
<name>A0A4R3JSU4_9FIRM</name>
<evidence type="ECO:0000313" key="3">
    <source>
        <dbReference type="EMBL" id="GBU04105.1"/>
    </source>
</evidence>
<dbReference type="InterPro" id="IPR032466">
    <property type="entry name" value="Metal_Hydrolase"/>
</dbReference>
<dbReference type="GO" id="GO:0016787">
    <property type="term" value="F:hydrolase activity"/>
    <property type="evidence" value="ECO:0007669"/>
    <property type="project" value="InterPro"/>
</dbReference>
<evidence type="ECO:0000313" key="5">
    <source>
        <dbReference type="Proteomes" id="UP000294613"/>
    </source>
</evidence>
<dbReference type="GO" id="GO:0019748">
    <property type="term" value="P:secondary metabolic process"/>
    <property type="evidence" value="ECO:0007669"/>
    <property type="project" value="TreeGrafter"/>
</dbReference>
<evidence type="ECO:0000256" key="1">
    <source>
        <dbReference type="ARBA" id="ARBA00023239"/>
    </source>
</evidence>
<dbReference type="GeneID" id="97507923"/>
<dbReference type="EMBL" id="BHEO01000002">
    <property type="protein sequence ID" value="GBU04105.1"/>
    <property type="molecule type" value="Genomic_DNA"/>
</dbReference>
<sequence length="288" mass="32594">MKKTDIHLHLTFEQHPKTEHMFVSSAEHMLPHLRELSIEKGILMSSGEGNSAVPFGSNDECRQIAEAFPGIYFWMCNLDDVPENIFERLETYKNQGAVGIGELMINRSIDDPMIQEIFAAAETLSLPVLFHMSPEVGYEYGIVDDAGLPLLEESLKKYPNLKFIGHSQPFWHEISGDASGDLSSRMEWGKGEVAPGGRLSYLFDTYPNLYGDLSANSGGCAIMRDETFGLSFLEKYCDRLMFATDMVNVDMEFPLGKWLEEMYQCGKLKEEVYRKIAYQNAESLFGLH</sequence>
<dbReference type="Proteomes" id="UP000702954">
    <property type="component" value="Unassembled WGS sequence"/>
</dbReference>
<proteinExistence type="predicted"/>
<dbReference type="PANTHER" id="PTHR21240">
    <property type="entry name" value="2-AMINO-3-CARBOXYLMUCONATE-6-SEMIALDEHYDE DECARBOXYLASE"/>
    <property type="match status" value="1"/>
</dbReference>
<dbReference type="Pfam" id="PF04909">
    <property type="entry name" value="Amidohydro_2"/>
    <property type="match status" value="1"/>
</dbReference>